<feature type="transmembrane region" description="Helical" evidence="7">
    <location>
        <begin position="46"/>
        <end position="69"/>
    </location>
</feature>
<keyword evidence="6 7" id="KW-0472">Membrane</keyword>
<evidence type="ECO:0000256" key="4">
    <source>
        <dbReference type="ARBA" id="ARBA00022692"/>
    </source>
</evidence>
<dbReference type="Pfam" id="PF02322">
    <property type="entry name" value="Cyt_bd_oxida_II"/>
    <property type="match status" value="1"/>
</dbReference>
<feature type="transmembrane region" description="Helical" evidence="7">
    <location>
        <begin position="190"/>
        <end position="208"/>
    </location>
</feature>
<evidence type="ECO:0000256" key="1">
    <source>
        <dbReference type="ARBA" id="ARBA00004651"/>
    </source>
</evidence>
<feature type="transmembrane region" description="Helical" evidence="7">
    <location>
        <begin position="247"/>
        <end position="266"/>
    </location>
</feature>
<keyword evidence="9" id="KW-1185">Reference proteome</keyword>
<feature type="transmembrane region" description="Helical" evidence="7">
    <location>
        <begin position="12"/>
        <end position="34"/>
    </location>
</feature>
<feature type="transmembrane region" description="Helical" evidence="7">
    <location>
        <begin position="272"/>
        <end position="294"/>
    </location>
</feature>
<evidence type="ECO:0000313" key="8">
    <source>
        <dbReference type="EMBL" id="UPT19609.1"/>
    </source>
</evidence>
<evidence type="ECO:0000313" key="9">
    <source>
        <dbReference type="Proteomes" id="UP000832041"/>
    </source>
</evidence>
<feature type="transmembrane region" description="Helical" evidence="7">
    <location>
        <begin position="214"/>
        <end position="235"/>
    </location>
</feature>
<dbReference type="PANTHER" id="PTHR43141">
    <property type="entry name" value="CYTOCHROME BD2 SUBUNIT II"/>
    <property type="match status" value="1"/>
</dbReference>
<feature type="transmembrane region" description="Helical" evidence="7">
    <location>
        <begin position="81"/>
        <end position="100"/>
    </location>
</feature>
<accession>A0ABY4KW07</accession>
<dbReference type="RefSeq" id="WP_248591832.1">
    <property type="nucleotide sequence ID" value="NZ_BAABEB010000001.1"/>
</dbReference>
<dbReference type="Proteomes" id="UP000832041">
    <property type="component" value="Chromosome"/>
</dbReference>
<keyword evidence="3" id="KW-1003">Cell membrane</keyword>
<feature type="transmembrane region" description="Helical" evidence="7">
    <location>
        <begin position="112"/>
        <end position="134"/>
    </location>
</feature>
<organism evidence="8 9">
    <name type="scientific">Thermobifida alba</name>
    <name type="common">Thermomonospora alba</name>
    <dbReference type="NCBI Taxonomy" id="53522"/>
    <lineage>
        <taxon>Bacteria</taxon>
        <taxon>Bacillati</taxon>
        <taxon>Actinomycetota</taxon>
        <taxon>Actinomycetes</taxon>
        <taxon>Streptosporangiales</taxon>
        <taxon>Nocardiopsidaceae</taxon>
        <taxon>Thermobifida</taxon>
    </lineage>
</organism>
<comment type="similarity">
    <text evidence="2">Belongs to the cytochrome ubiquinol oxidase subunit 2 family.</text>
</comment>
<dbReference type="InterPro" id="IPR003317">
    <property type="entry name" value="Cyt-d_oxidase_su2"/>
</dbReference>
<evidence type="ECO:0000256" key="6">
    <source>
        <dbReference type="ARBA" id="ARBA00023136"/>
    </source>
</evidence>
<keyword evidence="5 7" id="KW-1133">Transmembrane helix</keyword>
<dbReference type="EMBL" id="CP051627">
    <property type="protein sequence ID" value="UPT19609.1"/>
    <property type="molecule type" value="Genomic_DNA"/>
</dbReference>
<name>A0ABY4KW07_THEAE</name>
<dbReference type="PANTHER" id="PTHR43141:SF4">
    <property type="entry name" value="CYTOCHROME BD2 SUBUNIT II"/>
    <property type="match status" value="1"/>
</dbReference>
<protein>
    <submittedName>
        <fullName evidence="8">Cytochrome d ubiquinol oxidase subunit II</fullName>
    </submittedName>
</protein>
<evidence type="ECO:0000256" key="5">
    <source>
        <dbReference type="ARBA" id="ARBA00022989"/>
    </source>
</evidence>
<evidence type="ECO:0000256" key="3">
    <source>
        <dbReference type="ARBA" id="ARBA00022475"/>
    </source>
</evidence>
<reference evidence="8 9" key="1">
    <citation type="submission" date="2020-04" db="EMBL/GenBank/DDBJ databases">
        <title>Thermobifida alba genome sequencing and assembly.</title>
        <authorList>
            <person name="Luzics S."/>
            <person name="Horvath B."/>
            <person name="Nagy I."/>
            <person name="Toth A."/>
            <person name="Nagy I."/>
            <person name="Kukolya J."/>
        </authorList>
    </citation>
    <scope>NUCLEOTIDE SEQUENCE [LARGE SCALE GENOMIC DNA]</scope>
    <source>
        <strain evidence="8 9">DSM 43795</strain>
    </source>
</reference>
<keyword evidence="4 7" id="KW-0812">Transmembrane</keyword>
<gene>
    <name evidence="8" type="ORF">FOF52_00365</name>
</gene>
<proteinExistence type="inferred from homology"/>
<sequence>MESVAVLLPAGLLAGYFVLAGCDVGLGMLAPYVARTPQERRRVVRAAAPYFLGSEVWLVAAVGVVAGLFPELEGEVVAGQWPLFVALLAGWLWRDAGLWLRGRVAAAAWHAVWDAAIVVGSWLVALSWGLVLAALLGGGVLPPLFTPVCVVAVAVLFLLRGAAFGAERLVPVDGSAGSESADAAARATRTLARTGLVVLPVAVVAAWADGGVDAGASALAVAAAVAAALAVTAGVSGPRWSRLTSAVALAALPAVVAAGAGLPVAVSDPRSLTLVVAATAPMVPVMAVGQVWLYRLVRRPAAAPGFFA</sequence>
<evidence type="ECO:0000256" key="2">
    <source>
        <dbReference type="ARBA" id="ARBA00007543"/>
    </source>
</evidence>
<feature type="transmembrane region" description="Helical" evidence="7">
    <location>
        <begin position="140"/>
        <end position="159"/>
    </location>
</feature>
<comment type="subcellular location">
    <subcellularLocation>
        <location evidence="1">Cell membrane</location>
        <topology evidence="1">Multi-pass membrane protein</topology>
    </subcellularLocation>
</comment>
<evidence type="ECO:0000256" key="7">
    <source>
        <dbReference type="SAM" id="Phobius"/>
    </source>
</evidence>